<keyword evidence="1" id="KW-0472">Membrane</keyword>
<protein>
    <submittedName>
        <fullName evidence="2">Uncharacterized protein</fullName>
    </submittedName>
</protein>
<evidence type="ECO:0000256" key="1">
    <source>
        <dbReference type="SAM" id="Phobius"/>
    </source>
</evidence>
<organism evidence="2">
    <name type="scientific">marine sediment metagenome</name>
    <dbReference type="NCBI Taxonomy" id="412755"/>
    <lineage>
        <taxon>unclassified sequences</taxon>
        <taxon>metagenomes</taxon>
        <taxon>ecological metagenomes</taxon>
    </lineage>
</organism>
<dbReference type="EMBL" id="LAZR01026813">
    <property type="protein sequence ID" value="KKL67580.1"/>
    <property type="molecule type" value="Genomic_DNA"/>
</dbReference>
<proteinExistence type="predicted"/>
<keyword evidence="1" id="KW-0812">Transmembrane</keyword>
<comment type="caution">
    <text evidence="2">The sequence shown here is derived from an EMBL/GenBank/DDBJ whole genome shotgun (WGS) entry which is preliminary data.</text>
</comment>
<gene>
    <name evidence="2" type="ORF">LCGC14_2133540</name>
</gene>
<name>A0A0F9GDN5_9ZZZZ</name>
<evidence type="ECO:0000313" key="2">
    <source>
        <dbReference type="EMBL" id="KKL67580.1"/>
    </source>
</evidence>
<accession>A0A0F9GDN5</accession>
<dbReference type="AlphaFoldDB" id="A0A0F9GDN5"/>
<reference evidence="2" key="1">
    <citation type="journal article" date="2015" name="Nature">
        <title>Complex archaea that bridge the gap between prokaryotes and eukaryotes.</title>
        <authorList>
            <person name="Spang A."/>
            <person name="Saw J.H."/>
            <person name="Jorgensen S.L."/>
            <person name="Zaremba-Niedzwiedzka K."/>
            <person name="Martijn J."/>
            <person name="Lind A.E."/>
            <person name="van Eijk R."/>
            <person name="Schleper C."/>
            <person name="Guy L."/>
            <person name="Ettema T.J."/>
        </authorList>
    </citation>
    <scope>NUCLEOTIDE SEQUENCE</scope>
</reference>
<keyword evidence="1" id="KW-1133">Transmembrane helix</keyword>
<sequence>MEFLAVALAIWFVVGIWSAVALARWHEAQNQHIWSFHDTLMVVLAVIAGPLTFELICFMPDIRPYLLQRVARYR</sequence>
<feature type="transmembrane region" description="Helical" evidence="1">
    <location>
        <begin position="39"/>
        <end position="59"/>
    </location>
</feature>